<organism evidence="2 3">
    <name type="scientific">Flavobacterium arcticum</name>
    <dbReference type="NCBI Taxonomy" id="1784713"/>
    <lineage>
        <taxon>Bacteria</taxon>
        <taxon>Pseudomonadati</taxon>
        <taxon>Bacteroidota</taxon>
        <taxon>Flavobacteriia</taxon>
        <taxon>Flavobacteriales</taxon>
        <taxon>Flavobacteriaceae</taxon>
        <taxon>Flavobacterium</taxon>
    </lineage>
</organism>
<evidence type="ECO:0000256" key="1">
    <source>
        <dbReference type="SAM" id="Phobius"/>
    </source>
</evidence>
<evidence type="ECO:0000313" key="2">
    <source>
        <dbReference type="EMBL" id="AXG72977.1"/>
    </source>
</evidence>
<evidence type="ECO:0000313" key="3">
    <source>
        <dbReference type="Proteomes" id="UP000253951"/>
    </source>
</evidence>
<sequence>MTPESTRTISARKTAKFSDLAIVYGMTQRSVWHCFVTKDYGKIIRLCFIYYFRFNKALYAFIYWSPIHYRAGSQTMGLLVLLAATSTILGYNSTHIPDYLKPLSIVITPFLLLGRSKEDWYAFVCIDIQSPFLLVYGGFVFLSGLIHLLLIWLGKGNSSRSKRGNSYIVLWLSKHMKVNEYFICGVLEPLLFIGIALLLWLQCNDTYGAVFLGMATLSEALQQLLDEANRQHLSSQTHF</sequence>
<dbReference type="RefSeq" id="WP_114676740.1">
    <property type="nucleotide sequence ID" value="NZ_CP031188.1"/>
</dbReference>
<dbReference type="EMBL" id="CP031188">
    <property type="protein sequence ID" value="AXG72977.1"/>
    <property type="molecule type" value="Genomic_DNA"/>
</dbReference>
<accession>A0A345H8R7</accession>
<feature type="transmembrane region" description="Helical" evidence="1">
    <location>
        <begin position="133"/>
        <end position="153"/>
    </location>
</feature>
<name>A0A345H8R7_9FLAO</name>
<gene>
    <name evidence="2" type="ORF">DVK85_01500</name>
</gene>
<dbReference type="AlphaFoldDB" id="A0A345H8R7"/>
<keyword evidence="1" id="KW-1133">Transmembrane helix</keyword>
<protein>
    <submittedName>
        <fullName evidence="2">Uncharacterized protein</fullName>
    </submittedName>
</protein>
<feature type="transmembrane region" description="Helical" evidence="1">
    <location>
        <begin position="76"/>
        <end position="94"/>
    </location>
</feature>
<dbReference type="Proteomes" id="UP000253951">
    <property type="component" value="Chromosome"/>
</dbReference>
<feature type="transmembrane region" description="Helical" evidence="1">
    <location>
        <begin position="181"/>
        <end position="201"/>
    </location>
</feature>
<proteinExistence type="predicted"/>
<keyword evidence="1" id="KW-0472">Membrane</keyword>
<keyword evidence="3" id="KW-1185">Reference proteome</keyword>
<keyword evidence="1" id="KW-0812">Transmembrane</keyword>
<dbReference type="KEGG" id="fat:DVK85_01500"/>
<reference evidence="2 3" key="1">
    <citation type="submission" date="2018-07" db="EMBL/GenBank/DDBJ databases">
        <title>Complete genome sequence of Flavobacterium arcticum type strain SM1502T.</title>
        <authorList>
            <person name="Li Y."/>
            <person name="Li D.-D."/>
        </authorList>
    </citation>
    <scope>NUCLEOTIDE SEQUENCE [LARGE SCALE GENOMIC DNA]</scope>
    <source>
        <strain evidence="2 3">SM1502</strain>
    </source>
</reference>